<proteinExistence type="predicted"/>
<protein>
    <submittedName>
        <fullName evidence="1">Uncharacterized protein</fullName>
    </submittedName>
</protein>
<name>A0A0C9UVZ2_SPHS4</name>
<feature type="non-terminal residue" evidence="1">
    <location>
        <position position="1"/>
    </location>
</feature>
<organism evidence="1 2">
    <name type="scientific">Sphaerobolus stellatus (strain SS14)</name>
    <dbReference type="NCBI Taxonomy" id="990650"/>
    <lineage>
        <taxon>Eukaryota</taxon>
        <taxon>Fungi</taxon>
        <taxon>Dikarya</taxon>
        <taxon>Basidiomycota</taxon>
        <taxon>Agaricomycotina</taxon>
        <taxon>Agaricomycetes</taxon>
        <taxon>Phallomycetidae</taxon>
        <taxon>Geastrales</taxon>
        <taxon>Sphaerobolaceae</taxon>
        <taxon>Sphaerobolus</taxon>
    </lineage>
</organism>
<sequence length="60" mass="7003">LGVLWSQEKMKPFTSVQRYIGFTWDLENKTISLPMEKMEKVRGLIIDWLTPRAKFSASEA</sequence>
<dbReference type="EMBL" id="KN837282">
    <property type="protein sequence ID" value="KIJ29491.1"/>
    <property type="molecule type" value="Genomic_DNA"/>
</dbReference>
<dbReference type="HOGENOM" id="CLU_2948371_0_0_1"/>
<dbReference type="Proteomes" id="UP000054279">
    <property type="component" value="Unassembled WGS sequence"/>
</dbReference>
<dbReference type="AlphaFoldDB" id="A0A0C9UVZ2"/>
<reference evidence="1 2" key="1">
    <citation type="submission" date="2014-06" db="EMBL/GenBank/DDBJ databases">
        <title>Evolutionary Origins and Diversification of the Mycorrhizal Mutualists.</title>
        <authorList>
            <consortium name="DOE Joint Genome Institute"/>
            <consortium name="Mycorrhizal Genomics Consortium"/>
            <person name="Kohler A."/>
            <person name="Kuo A."/>
            <person name="Nagy L.G."/>
            <person name="Floudas D."/>
            <person name="Copeland A."/>
            <person name="Barry K.W."/>
            <person name="Cichocki N."/>
            <person name="Veneault-Fourrey C."/>
            <person name="LaButti K."/>
            <person name="Lindquist E.A."/>
            <person name="Lipzen A."/>
            <person name="Lundell T."/>
            <person name="Morin E."/>
            <person name="Murat C."/>
            <person name="Riley R."/>
            <person name="Ohm R."/>
            <person name="Sun H."/>
            <person name="Tunlid A."/>
            <person name="Henrissat B."/>
            <person name="Grigoriev I.V."/>
            <person name="Hibbett D.S."/>
            <person name="Martin F."/>
        </authorList>
    </citation>
    <scope>NUCLEOTIDE SEQUENCE [LARGE SCALE GENOMIC DNA]</scope>
    <source>
        <strain evidence="1 2">SS14</strain>
    </source>
</reference>
<gene>
    <name evidence="1" type="ORF">M422DRAFT_109796</name>
</gene>
<accession>A0A0C9UVZ2</accession>
<feature type="non-terminal residue" evidence="1">
    <location>
        <position position="60"/>
    </location>
</feature>
<keyword evidence="2" id="KW-1185">Reference proteome</keyword>
<dbReference type="OrthoDB" id="2506773at2759"/>
<evidence type="ECO:0000313" key="2">
    <source>
        <dbReference type="Proteomes" id="UP000054279"/>
    </source>
</evidence>
<evidence type="ECO:0000313" key="1">
    <source>
        <dbReference type="EMBL" id="KIJ29491.1"/>
    </source>
</evidence>